<proteinExistence type="inferred from homology"/>
<evidence type="ECO:0000313" key="4">
    <source>
        <dbReference type="EMBL" id="URD85269.1"/>
    </source>
</evidence>
<dbReference type="AlphaFoldDB" id="A0A9E7EWI8"/>
<comment type="similarity">
    <text evidence="1">Belongs to the GEM family.</text>
</comment>
<gene>
    <name evidence="4" type="ORF">MUK42_27408</name>
</gene>
<dbReference type="Gene3D" id="2.30.29.30">
    <property type="entry name" value="Pleckstrin-homology domain (PH domain)/Phosphotyrosine-binding domain (PTB)"/>
    <property type="match status" value="1"/>
</dbReference>
<dbReference type="InterPro" id="IPR011993">
    <property type="entry name" value="PH-like_dom_sf"/>
</dbReference>
<dbReference type="PANTHER" id="PTHR31969">
    <property type="entry name" value="GEM-LIKE PROTEIN 2"/>
    <property type="match status" value="1"/>
</dbReference>
<dbReference type="Proteomes" id="UP001055439">
    <property type="component" value="Chromosome 2"/>
</dbReference>
<organism evidence="4 5">
    <name type="scientific">Musa troglodytarum</name>
    <name type="common">fe'i banana</name>
    <dbReference type="NCBI Taxonomy" id="320322"/>
    <lineage>
        <taxon>Eukaryota</taxon>
        <taxon>Viridiplantae</taxon>
        <taxon>Streptophyta</taxon>
        <taxon>Embryophyta</taxon>
        <taxon>Tracheophyta</taxon>
        <taxon>Spermatophyta</taxon>
        <taxon>Magnoliopsida</taxon>
        <taxon>Liliopsida</taxon>
        <taxon>Zingiberales</taxon>
        <taxon>Musaceae</taxon>
        <taxon>Musa</taxon>
    </lineage>
</organism>
<dbReference type="SMART" id="SM00568">
    <property type="entry name" value="GRAM"/>
    <property type="match status" value="1"/>
</dbReference>
<dbReference type="Pfam" id="PF02893">
    <property type="entry name" value="GRAM"/>
    <property type="match status" value="1"/>
</dbReference>
<sequence>MEPGRSRKQSQETQSLRSQDQEQLHPNMDSANCDHVMGIPVNSVTFAAEGLPGNPASASVASCSSSHRKQSNDELFPTLEKDLIVDWMSKLGEKAEGIRDHVSLGPKVSETMKGKLSMGARILQAGGVERVFRQAFSVGEGERMLKAFQCYLSTTAGPISGMLFISNEKIAFRSDRSLRLSSPKGGLVRVPYKVLVPLRRIKEAIPSQNMSKPNQKYIQIVTEDDFEFWFMGLVNCDTTYRFLRQAISALQ</sequence>
<feature type="domain" description="GRAM" evidence="3">
    <location>
        <begin position="130"/>
        <end position="208"/>
    </location>
</feature>
<keyword evidence="5" id="KW-1185">Reference proteome</keyword>
<dbReference type="OrthoDB" id="6108017at2759"/>
<name>A0A9E7EWI8_9LILI</name>
<dbReference type="InterPro" id="IPR037848">
    <property type="entry name" value="GEM-like"/>
</dbReference>
<dbReference type="InterPro" id="IPR004182">
    <property type="entry name" value="GRAM"/>
</dbReference>
<feature type="region of interest" description="Disordered" evidence="2">
    <location>
        <begin position="1"/>
        <end position="35"/>
    </location>
</feature>
<dbReference type="EMBL" id="CP097504">
    <property type="protein sequence ID" value="URD85269.1"/>
    <property type="molecule type" value="Genomic_DNA"/>
</dbReference>
<evidence type="ECO:0000313" key="5">
    <source>
        <dbReference type="Proteomes" id="UP001055439"/>
    </source>
</evidence>
<reference evidence="4" key="1">
    <citation type="submission" date="2022-05" db="EMBL/GenBank/DDBJ databases">
        <title>The Musa troglodytarum L. genome provides insights into the mechanism of non-climacteric behaviour and enrichment of carotenoids.</title>
        <authorList>
            <person name="Wang J."/>
        </authorList>
    </citation>
    <scope>NUCLEOTIDE SEQUENCE</scope>
    <source>
        <tissue evidence="4">Leaf</tissue>
    </source>
</reference>
<evidence type="ECO:0000259" key="3">
    <source>
        <dbReference type="SMART" id="SM00568"/>
    </source>
</evidence>
<evidence type="ECO:0000256" key="2">
    <source>
        <dbReference type="SAM" id="MobiDB-lite"/>
    </source>
</evidence>
<protein>
    <submittedName>
        <fullName evidence="4">GRAM</fullName>
    </submittedName>
</protein>
<accession>A0A9E7EWI8</accession>
<evidence type="ECO:0000256" key="1">
    <source>
        <dbReference type="ARBA" id="ARBA00009414"/>
    </source>
</evidence>